<sequence>MIKASVRDYCFEQLKIDLISRDAYDTRQWEDIRSRGRVISLKRNDFALKAGEEKRKGFFIVSGSLIHLYLKENGEQIVMSFSDDQTFRFICPGSYFTGEEDSWEILAVEESLLISLNQDDMEYLSAKYHSFSIYYRNIISDGLAKFYRFNALRFSRTSEEFLKELVESYPRINRTVPDKYLASFMGISREWFCKIKKKIYN</sequence>
<comment type="caution">
    <text evidence="1">The sequence shown here is derived from an EMBL/GenBank/DDBJ whole genome shotgun (WGS) entry which is preliminary data.</text>
</comment>
<accession>A0A841RC28</accession>
<dbReference type="SUPFAM" id="SSF51206">
    <property type="entry name" value="cAMP-binding domain-like"/>
    <property type="match status" value="1"/>
</dbReference>
<name>A0A841RC28_9SPIO</name>
<dbReference type="InterPro" id="IPR018490">
    <property type="entry name" value="cNMP-bd_dom_sf"/>
</dbReference>
<keyword evidence="2" id="KW-1185">Reference proteome</keyword>
<dbReference type="EMBL" id="JACHGJ010000003">
    <property type="protein sequence ID" value="MBB6480560.1"/>
    <property type="molecule type" value="Genomic_DNA"/>
</dbReference>
<evidence type="ECO:0000313" key="1">
    <source>
        <dbReference type="EMBL" id="MBB6480560.1"/>
    </source>
</evidence>
<gene>
    <name evidence="1" type="ORF">HNR50_002223</name>
</gene>
<dbReference type="Proteomes" id="UP000587760">
    <property type="component" value="Unassembled WGS sequence"/>
</dbReference>
<dbReference type="InterPro" id="IPR014710">
    <property type="entry name" value="RmlC-like_jellyroll"/>
</dbReference>
<evidence type="ECO:0000313" key="2">
    <source>
        <dbReference type="Proteomes" id="UP000587760"/>
    </source>
</evidence>
<organism evidence="1 2">
    <name type="scientific">Spirochaeta isovalerica</name>
    <dbReference type="NCBI Taxonomy" id="150"/>
    <lineage>
        <taxon>Bacteria</taxon>
        <taxon>Pseudomonadati</taxon>
        <taxon>Spirochaetota</taxon>
        <taxon>Spirochaetia</taxon>
        <taxon>Spirochaetales</taxon>
        <taxon>Spirochaetaceae</taxon>
        <taxon>Spirochaeta</taxon>
    </lineage>
</organism>
<dbReference type="RefSeq" id="WP_184746818.1">
    <property type="nucleotide sequence ID" value="NZ_JACHGJ010000003.1"/>
</dbReference>
<protein>
    <submittedName>
        <fullName evidence="1">CRP-like cAMP-binding protein</fullName>
    </submittedName>
</protein>
<dbReference type="Gene3D" id="2.60.120.10">
    <property type="entry name" value="Jelly Rolls"/>
    <property type="match status" value="1"/>
</dbReference>
<dbReference type="AlphaFoldDB" id="A0A841RC28"/>
<proteinExistence type="predicted"/>
<reference evidence="1 2" key="1">
    <citation type="submission" date="2020-08" db="EMBL/GenBank/DDBJ databases">
        <title>Genomic Encyclopedia of Type Strains, Phase IV (KMG-IV): sequencing the most valuable type-strain genomes for metagenomic binning, comparative biology and taxonomic classification.</title>
        <authorList>
            <person name="Goeker M."/>
        </authorList>
    </citation>
    <scope>NUCLEOTIDE SEQUENCE [LARGE SCALE GENOMIC DNA]</scope>
    <source>
        <strain evidence="1 2">DSM 2461</strain>
    </source>
</reference>